<evidence type="ECO:0000256" key="6">
    <source>
        <dbReference type="ARBA" id="ARBA00022723"/>
    </source>
</evidence>
<feature type="signal peptide" evidence="12">
    <location>
        <begin position="1"/>
        <end position="34"/>
    </location>
</feature>
<dbReference type="PANTHER" id="PTHR31528">
    <property type="entry name" value="4-AMINO-5-HYDROXYMETHYL-2-METHYLPYRIMIDINE PHOSPHATE SYNTHASE THI11-RELATED"/>
    <property type="match status" value="1"/>
</dbReference>
<evidence type="ECO:0000313" key="14">
    <source>
        <dbReference type="EMBL" id="MDP9902844.1"/>
    </source>
</evidence>
<dbReference type="InterPro" id="IPR027939">
    <property type="entry name" value="NMT1/THI5"/>
</dbReference>
<dbReference type="PROSITE" id="PS51318">
    <property type="entry name" value="TAT"/>
    <property type="match status" value="1"/>
</dbReference>
<keyword evidence="7" id="KW-0663">Pyridoxal phosphate</keyword>
<dbReference type="InterPro" id="IPR006311">
    <property type="entry name" value="TAT_signal"/>
</dbReference>
<comment type="pathway">
    <text evidence="2">Cofactor biosynthesis; thiamine diphosphate biosynthesis.</text>
</comment>
<evidence type="ECO:0000256" key="4">
    <source>
        <dbReference type="ARBA" id="ARBA00011738"/>
    </source>
</evidence>
<comment type="similarity">
    <text evidence="3">Belongs to the NMT1/THI5 family.</text>
</comment>
<evidence type="ECO:0000256" key="9">
    <source>
        <dbReference type="ARBA" id="ARBA00023004"/>
    </source>
</evidence>
<dbReference type="Gene3D" id="3.40.190.10">
    <property type="entry name" value="Periplasmic binding protein-like II"/>
    <property type="match status" value="2"/>
</dbReference>
<organism evidence="14 15">
    <name type="scientific">Variovorax ginsengisoli</name>
    <dbReference type="NCBI Taxonomy" id="363844"/>
    <lineage>
        <taxon>Bacteria</taxon>
        <taxon>Pseudomonadati</taxon>
        <taxon>Pseudomonadota</taxon>
        <taxon>Betaproteobacteria</taxon>
        <taxon>Burkholderiales</taxon>
        <taxon>Comamonadaceae</taxon>
        <taxon>Variovorax</taxon>
    </lineage>
</organism>
<reference evidence="14 15" key="1">
    <citation type="submission" date="2023-07" db="EMBL/GenBank/DDBJ databases">
        <title>Sorghum-associated microbial communities from plants grown in Nebraska, USA.</title>
        <authorList>
            <person name="Schachtman D."/>
        </authorList>
    </citation>
    <scope>NUCLEOTIDE SEQUENCE [LARGE SCALE GENOMIC DNA]</scope>
    <source>
        <strain evidence="14 15">DS1607</strain>
    </source>
</reference>
<evidence type="ECO:0000256" key="5">
    <source>
        <dbReference type="ARBA" id="ARBA00022679"/>
    </source>
</evidence>
<gene>
    <name evidence="14" type="ORF">J2W36_005122</name>
</gene>
<name>A0ABT9SEQ5_9BURK</name>
<comment type="caution">
    <text evidence="14">The sequence shown here is derived from an EMBL/GenBank/DDBJ whole genome shotgun (WGS) entry which is preliminary data.</text>
</comment>
<evidence type="ECO:0000256" key="12">
    <source>
        <dbReference type="SAM" id="SignalP"/>
    </source>
</evidence>
<evidence type="ECO:0000256" key="2">
    <source>
        <dbReference type="ARBA" id="ARBA00004948"/>
    </source>
</evidence>
<feature type="domain" description="SsuA/THI5-like" evidence="13">
    <location>
        <begin position="51"/>
        <end position="258"/>
    </location>
</feature>
<dbReference type="PANTHER" id="PTHR31528:SF1">
    <property type="entry name" value="4-AMINO-5-HYDROXYMETHYL-2-METHYLPYRIMIDINE PHOSPHATE SYNTHASE THI11-RELATED"/>
    <property type="match status" value="1"/>
</dbReference>
<dbReference type="Proteomes" id="UP001226867">
    <property type="component" value="Unassembled WGS sequence"/>
</dbReference>
<dbReference type="RefSeq" id="WP_307692579.1">
    <property type="nucleotide sequence ID" value="NZ_JAUSRO010000022.1"/>
</dbReference>
<keyword evidence="6" id="KW-0479">Metal-binding</keyword>
<proteinExistence type="inferred from homology"/>
<evidence type="ECO:0000256" key="10">
    <source>
        <dbReference type="ARBA" id="ARBA00033171"/>
    </source>
</evidence>
<dbReference type="SUPFAM" id="SSF53850">
    <property type="entry name" value="Periplasmic binding protein-like II"/>
    <property type="match status" value="1"/>
</dbReference>
<keyword evidence="5" id="KW-0808">Transferase</keyword>
<evidence type="ECO:0000256" key="8">
    <source>
        <dbReference type="ARBA" id="ARBA00022977"/>
    </source>
</evidence>
<evidence type="ECO:0000256" key="3">
    <source>
        <dbReference type="ARBA" id="ARBA00009406"/>
    </source>
</evidence>
<dbReference type="InterPro" id="IPR015168">
    <property type="entry name" value="SsuA/THI5"/>
</dbReference>
<evidence type="ECO:0000256" key="7">
    <source>
        <dbReference type="ARBA" id="ARBA00022898"/>
    </source>
</evidence>
<evidence type="ECO:0000313" key="15">
    <source>
        <dbReference type="Proteomes" id="UP001226867"/>
    </source>
</evidence>
<evidence type="ECO:0000259" key="13">
    <source>
        <dbReference type="Pfam" id="PF09084"/>
    </source>
</evidence>
<comment type="catalytic activity">
    <reaction evidence="11">
        <text>N(6)-(pyridoxal phosphate)-L-lysyl-[4-amino-5-hydroxymethyl-2-methylpyrimidine phosphate synthase] + L-histidyl-[4-amino-5-hydroxymethyl-2-methylpyrimidine phosphate synthase] + 2 Fe(3+) + 4 H2O = L-lysyl-[4-amino-5-hydroxymethyl-2-methylpyrimidine phosphate synthase] + (2S)-2-amino-5-hydroxy-4-oxopentanoyl-[4-amino-5-hydroxymethyl-2-methylpyrimidine phosphate synthase] + 4-amino-2-methyl-5-(phosphooxymethyl)pyrimidine + 3-oxopropanoate + 2 Fe(2+) + 2 H(+)</text>
        <dbReference type="Rhea" id="RHEA:65756"/>
        <dbReference type="Rhea" id="RHEA-COMP:16892"/>
        <dbReference type="Rhea" id="RHEA-COMP:16893"/>
        <dbReference type="Rhea" id="RHEA-COMP:16894"/>
        <dbReference type="Rhea" id="RHEA-COMP:16895"/>
        <dbReference type="ChEBI" id="CHEBI:15377"/>
        <dbReference type="ChEBI" id="CHEBI:15378"/>
        <dbReference type="ChEBI" id="CHEBI:29033"/>
        <dbReference type="ChEBI" id="CHEBI:29034"/>
        <dbReference type="ChEBI" id="CHEBI:29969"/>
        <dbReference type="ChEBI" id="CHEBI:29979"/>
        <dbReference type="ChEBI" id="CHEBI:33190"/>
        <dbReference type="ChEBI" id="CHEBI:58354"/>
        <dbReference type="ChEBI" id="CHEBI:143915"/>
        <dbReference type="ChEBI" id="CHEBI:157692"/>
    </reaction>
    <physiologicalReaction direction="left-to-right" evidence="11">
        <dbReference type="Rhea" id="RHEA:65757"/>
    </physiologicalReaction>
</comment>
<sequence>MAPLFDPARRRLLKTSLLASGLSAGALLSIDALAQGRTRINMQLGWITGVNQIGEVVAKRLGYYEQEGIDFLIQPGGPNIDGVAIVASGRHEVGQVSSSPSVMLAVSQGLPIKCFAVGAQKHPFTFFSLQKNPVRKPADLVGKKVGLPSTSVILLRALLAQNKIPEKDVTIVPIGADMSPLLTGQVDVVTGWLTSTTALKVLGKERVDMPLWDAGVRLYALPYYATTDTLQTKPRVIEAFLRATARGWHQVRANRDQAVELLVREYPNLKAEDERVAVDVMLDYSFGGQAATQGWGGMDPAVWKEQIDMYAQLGQFTARTPKVEDVITLDLLKATAAQRSLKA</sequence>
<keyword evidence="9" id="KW-0408">Iron</keyword>
<dbReference type="EMBL" id="JAUSRO010000022">
    <property type="protein sequence ID" value="MDP9902844.1"/>
    <property type="molecule type" value="Genomic_DNA"/>
</dbReference>
<keyword evidence="15" id="KW-1185">Reference proteome</keyword>
<keyword evidence="12" id="KW-0732">Signal</keyword>
<evidence type="ECO:0000256" key="11">
    <source>
        <dbReference type="ARBA" id="ARBA00048179"/>
    </source>
</evidence>
<evidence type="ECO:0000256" key="1">
    <source>
        <dbReference type="ARBA" id="ARBA00003469"/>
    </source>
</evidence>
<comment type="function">
    <text evidence="1">Responsible for the formation of the pyrimidine heterocycle in the thiamine biosynthesis pathway. Catalyzes the formation of hydroxymethylpyrimidine phosphate (HMP-P) from histidine and pyridoxal phosphate (PLP). The protein uses PLP and the active site histidine to form HMP-P, generating an inactive enzyme. The enzyme can only undergo a single turnover, which suggests it is a suicide enzyme.</text>
</comment>
<protein>
    <recommendedName>
        <fullName evidence="10">Thiamine pyrimidine synthase</fullName>
    </recommendedName>
</protein>
<keyword evidence="8" id="KW-0784">Thiamine biosynthesis</keyword>
<comment type="subunit">
    <text evidence="4">Homodimer.</text>
</comment>
<accession>A0ABT9SEQ5</accession>
<dbReference type="Pfam" id="PF09084">
    <property type="entry name" value="NMT1"/>
    <property type="match status" value="1"/>
</dbReference>
<feature type="chain" id="PRO_5047257384" description="Thiamine pyrimidine synthase" evidence="12">
    <location>
        <begin position="35"/>
        <end position="343"/>
    </location>
</feature>